<dbReference type="PANTHER" id="PTHR43407">
    <property type="entry name" value="GLUTAMINE SYNTHETASE"/>
    <property type="match status" value="1"/>
</dbReference>
<dbReference type="STRING" id="36849.OXPF_01230"/>
<dbReference type="Gene3D" id="3.30.590.10">
    <property type="entry name" value="Glutamine synthetase/guanido kinase, catalytic domain"/>
    <property type="match status" value="1"/>
</dbReference>
<dbReference type="GO" id="GO:0006542">
    <property type="term" value="P:glutamine biosynthetic process"/>
    <property type="evidence" value="ECO:0007669"/>
    <property type="project" value="TreeGrafter"/>
</dbReference>
<dbReference type="PANTHER" id="PTHR43407:SF1">
    <property type="entry name" value="LENGSIN"/>
    <property type="match status" value="1"/>
</dbReference>
<evidence type="ECO:0000256" key="4">
    <source>
        <dbReference type="RuleBase" id="RU000384"/>
    </source>
</evidence>
<dbReference type="OrthoDB" id="9807095at2"/>
<dbReference type="RefSeq" id="WP_054873285.1">
    <property type="nucleotide sequence ID" value="NZ_LKET01000011.1"/>
</dbReference>
<dbReference type="EMBL" id="LKET01000011">
    <property type="protein sequence ID" value="KPU46278.1"/>
    <property type="molecule type" value="Genomic_DNA"/>
</dbReference>
<dbReference type="SMART" id="SM01230">
    <property type="entry name" value="Gln-synt_C"/>
    <property type="match status" value="1"/>
</dbReference>
<dbReference type="PROSITE" id="PS51987">
    <property type="entry name" value="GS_CATALYTIC"/>
    <property type="match status" value="1"/>
</dbReference>
<dbReference type="InterPro" id="IPR008146">
    <property type="entry name" value="Gln_synth_cat_dom"/>
</dbReference>
<name>A0A0P8YGT4_9CLOT</name>
<reference evidence="6 7" key="1">
    <citation type="submission" date="2015-09" db="EMBL/GenBank/DDBJ databases">
        <title>Genome sequence of Oxobacter pfennigii DSM 3222.</title>
        <authorList>
            <person name="Poehlein A."/>
            <person name="Bengelsdorf F.R."/>
            <person name="Schiel-Bengelsdorf B."/>
            <person name="Duerre P."/>
            <person name="Daniel R."/>
        </authorList>
    </citation>
    <scope>NUCLEOTIDE SEQUENCE [LARGE SCALE GENOMIC DNA]</scope>
    <source>
        <strain evidence="6 7">DSM 3222</strain>
    </source>
</reference>
<protein>
    <recommendedName>
        <fullName evidence="2">glutamine synthetase</fullName>
        <ecNumber evidence="2">6.3.1.2</ecNumber>
    </recommendedName>
</protein>
<comment type="caution">
    <text evidence="6">The sequence shown here is derived from an EMBL/GenBank/DDBJ whole genome shotgun (WGS) entry which is preliminary data.</text>
</comment>
<evidence type="ECO:0000313" key="6">
    <source>
        <dbReference type="EMBL" id="KPU46278.1"/>
    </source>
</evidence>
<dbReference type="InterPro" id="IPR014746">
    <property type="entry name" value="Gln_synth/guanido_kin_cat_dom"/>
</dbReference>
<comment type="similarity">
    <text evidence="1 3 4">Belongs to the glutamine synthetase family.</text>
</comment>
<dbReference type="GO" id="GO:0004356">
    <property type="term" value="F:glutamine synthetase activity"/>
    <property type="evidence" value="ECO:0007669"/>
    <property type="project" value="UniProtKB-EC"/>
</dbReference>
<gene>
    <name evidence="6" type="primary">glnA_1</name>
    <name evidence="6" type="ORF">OXPF_01230</name>
</gene>
<keyword evidence="7" id="KW-1185">Reference proteome</keyword>
<dbReference type="GO" id="GO:0019740">
    <property type="term" value="P:nitrogen utilization"/>
    <property type="evidence" value="ECO:0007669"/>
    <property type="project" value="TreeGrafter"/>
</dbReference>
<sequence length="651" mass="73246">MVINTQKSANDTLVYTIKSKDLDKAYLTELLLAHPEIKFVSLFGIDLAGNDTDEKIPICNMLEDMDSFLNGVIQTDGSSVVLPGIATLNNGKVDIIADTTSNWYVDYNYEHIDIETNKPVGTLRIPSFLQHDGQMVDSRSVLKRSVDHFKNTLLELLCSNPDLTERMGFKPDEIDEIVLTSATELEFWVKTPNDKADKEELSASQVLQEQYWKRTKSIVRTSLEQSLLLMDKYGLDAEMGHKEVGGIKSRIDIGGKINHIMEQLEIDWKYSTTLQAADNELMSRIMIKETFRRNGLEVTFMAKPIEGVAGSGEHTHVGVAVKLKSGKRVNLFAAPNKEEDYLSVIGYGALMGFLKHYEVINPFISSTIDSLNRLKPGFEAPVCIVTSLGHSVNIPSRNRTVLVGLVRDMENPLSTRFEVRSPNPHTNTYLALASIYQSMLDGIKAAAASGKTEKELEKEISKPKDTESFYLEYGRAYRSEEDVFEHYSAEERNAMFGTPPATVYDNFKNLSNYPDKLSALTQGGVFNDRIIDSFTKASLLRWTMEICSRIIPEYMHIVRSCRKLHQPDAACDLDVLLWDKAESLRRLIMKDTCDSKSLFTSLREAVSNGDYSGVSRLQSELSLNIDELSKAYSAYKRNLIDIDDAEGTFFN</sequence>
<dbReference type="AlphaFoldDB" id="A0A0P8YGT4"/>
<evidence type="ECO:0000256" key="2">
    <source>
        <dbReference type="ARBA" id="ARBA00012937"/>
    </source>
</evidence>
<keyword evidence="6" id="KW-0436">Ligase</keyword>
<feature type="domain" description="GS catalytic" evidence="5">
    <location>
        <begin position="138"/>
        <end position="561"/>
    </location>
</feature>
<evidence type="ECO:0000256" key="3">
    <source>
        <dbReference type="PROSITE-ProRule" id="PRU01331"/>
    </source>
</evidence>
<proteinExistence type="inferred from homology"/>
<evidence type="ECO:0000256" key="1">
    <source>
        <dbReference type="ARBA" id="ARBA00009897"/>
    </source>
</evidence>
<evidence type="ECO:0000313" key="7">
    <source>
        <dbReference type="Proteomes" id="UP000050326"/>
    </source>
</evidence>
<dbReference type="GO" id="GO:0005737">
    <property type="term" value="C:cytoplasm"/>
    <property type="evidence" value="ECO:0007669"/>
    <property type="project" value="TreeGrafter"/>
</dbReference>
<dbReference type="PATRIC" id="fig|36849.3.peg.140"/>
<dbReference type="Proteomes" id="UP000050326">
    <property type="component" value="Unassembled WGS sequence"/>
</dbReference>
<organism evidence="6 7">
    <name type="scientific">Oxobacter pfennigii</name>
    <dbReference type="NCBI Taxonomy" id="36849"/>
    <lineage>
        <taxon>Bacteria</taxon>
        <taxon>Bacillati</taxon>
        <taxon>Bacillota</taxon>
        <taxon>Clostridia</taxon>
        <taxon>Eubacteriales</taxon>
        <taxon>Clostridiaceae</taxon>
        <taxon>Oxobacter</taxon>
    </lineage>
</organism>
<dbReference type="SUPFAM" id="SSF55931">
    <property type="entry name" value="Glutamine synthetase/guanido kinase"/>
    <property type="match status" value="1"/>
</dbReference>
<dbReference type="EC" id="6.3.1.2" evidence="2"/>
<dbReference type="GO" id="GO:0016020">
    <property type="term" value="C:membrane"/>
    <property type="evidence" value="ECO:0007669"/>
    <property type="project" value="TreeGrafter"/>
</dbReference>
<dbReference type="Pfam" id="PF00120">
    <property type="entry name" value="Gln-synt_C"/>
    <property type="match status" value="1"/>
</dbReference>
<accession>A0A0P8YGT4</accession>
<evidence type="ECO:0000259" key="5">
    <source>
        <dbReference type="PROSITE" id="PS51987"/>
    </source>
</evidence>